<organism evidence="2 3">
    <name type="scientific">Alosa alosa</name>
    <name type="common">allis shad</name>
    <dbReference type="NCBI Taxonomy" id="278164"/>
    <lineage>
        <taxon>Eukaryota</taxon>
        <taxon>Metazoa</taxon>
        <taxon>Chordata</taxon>
        <taxon>Craniata</taxon>
        <taxon>Vertebrata</taxon>
        <taxon>Euteleostomi</taxon>
        <taxon>Actinopterygii</taxon>
        <taxon>Neopterygii</taxon>
        <taxon>Teleostei</taxon>
        <taxon>Clupei</taxon>
        <taxon>Clupeiformes</taxon>
        <taxon>Clupeoidei</taxon>
        <taxon>Clupeidae</taxon>
        <taxon>Alosa</taxon>
    </lineage>
</organism>
<dbReference type="Pfam" id="PF19421">
    <property type="entry name" value="Fry_C"/>
    <property type="match status" value="1"/>
</dbReference>
<dbReference type="InterPro" id="IPR045842">
    <property type="entry name" value="Fry_C"/>
</dbReference>
<proteinExistence type="predicted"/>
<dbReference type="AlphaFoldDB" id="A0AAV6G4Z1"/>
<dbReference type="GO" id="GO:0000902">
    <property type="term" value="P:cell morphogenesis"/>
    <property type="evidence" value="ECO:0007669"/>
    <property type="project" value="InterPro"/>
</dbReference>
<dbReference type="EMBL" id="JADWDJ010000015">
    <property type="protein sequence ID" value="KAG5268951.1"/>
    <property type="molecule type" value="Genomic_DNA"/>
</dbReference>
<reference evidence="2" key="1">
    <citation type="submission" date="2020-10" db="EMBL/GenBank/DDBJ databases">
        <title>Chromosome-scale genome assembly of the Allis shad, Alosa alosa.</title>
        <authorList>
            <person name="Margot Z."/>
            <person name="Christophe K."/>
            <person name="Cabau C."/>
            <person name="Louis A."/>
            <person name="Berthelot C."/>
            <person name="Parey E."/>
            <person name="Roest Crollius H."/>
            <person name="Montfort J."/>
            <person name="Robinson-Rechavi M."/>
            <person name="Bucao C."/>
            <person name="Bouchez O."/>
            <person name="Gislard M."/>
            <person name="Lluch J."/>
            <person name="Milhes M."/>
            <person name="Lampietro C."/>
            <person name="Lopez Roques C."/>
            <person name="Donnadieu C."/>
            <person name="Braasch I."/>
            <person name="Desvignes T."/>
            <person name="Postlethwait J."/>
            <person name="Bobe J."/>
            <person name="Guiguen Y."/>
        </authorList>
    </citation>
    <scope>NUCLEOTIDE SEQUENCE</scope>
    <source>
        <strain evidence="2">M-15738</strain>
        <tissue evidence="2">Blood</tissue>
    </source>
</reference>
<dbReference type="GO" id="GO:0005938">
    <property type="term" value="C:cell cortex"/>
    <property type="evidence" value="ECO:0007669"/>
    <property type="project" value="TreeGrafter"/>
</dbReference>
<evidence type="ECO:0000313" key="2">
    <source>
        <dbReference type="EMBL" id="KAG5268951.1"/>
    </source>
</evidence>
<sequence length="573" mass="63944">MTLPQSSSSGSSMILTSLMWSWRMERGETADNFNWGAQRHSMDSLDKGELQTLKESELLGNTVHLEQTVHQDSDESSEEDTLTASQILAHSQIIVSLSPTEEMNNMDCPSTCLDTASTESPLLHTRTPSFEISLPWDTNRQPQTELPVENEEGPVQEGDLPHPLSVDELPLTFACADRMDMIEGEKKAEQELEANCMHSSLLCRGGVEQYSQAGEVLESRSSPPPSPFFSAILAAFQPAVCDDAEEAWRSHFNQLMSDNDGSSAVYTFHMFASLFQSIRTNFCFLTYDAAGYLGDSLRGIGSKFVKSSQTLTSCAECPTLFIDADTIISFGLLEKIKFCVLELQEYLDTYNIRKEAAISWLHNCKASFPLDLRDGAITCQTGDNEEKLLELCQRLYKLHFQLLLLFQSYCKLIGQVHTISTGPELSNMSKELSDLKMNLRAASADLPALEMPCFVPTFCSSEDAIQAVLESLKTKELSKAISYIRECRRLWPSDIFGSFSEDEIQTLLHIYFRHQTLGQTGIFCLVGSRQDLSQICMKLMELNSEIRGIIRQAQGYRAITAFLPDSSVSGISL</sequence>
<feature type="domain" description="Protein furry C-terminal" evidence="1">
    <location>
        <begin position="26"/>
        <end position="573"/>
    </location>
</feature>
<evidence type="ECO:0000313" key="3">
    <source>
        <dbReference type="Proteomes" id="UP000823561"/>
    </source>
</evidence>
<evidence type="ECO:0000259" key="1">
    <source>
        <dbReference type="Pfam" id="PF19421"/>
    </source>
</evidence>
<name>A0AAV6G4Z1_9TELE</name>
<dbReference type="GO" id="GO:0030427">
    <property type="term" value="C:site of polarized growth"/>
    <property type="evidence" value="ECO:0007669"/>
    <property type="project" value="TreeGrafter"/>
</dbReference>
<protein>
    <recommendedName>
        <fullName evidence="1">Protein furry C-terminal domain-containing protein</fullName>
    </recommendedName>
</protein>
<gene>
    <name evidence="2" type="ORF">AALO_G00196670</name>
</gene>
<dbReference type="InterPro" id="IPR039867">
    <property type="entry name" value="Furry/Tao3/Mor2"/>
</dbReference>
<dbReference type="Proteomes" id="UP000823561">
    <property type="component" value="Chromosome 15"/>
</dbReference>
<accession>A0AAV6G4Z1</accession>
<comment type="caution">
    <text evidence="2">The sequence shown here is derived from an EMBL/GenBank/DDBJ whole genome shotgun (WGS) entry which is preliminary data.</text>
</comment>
<dbReference type="PANTHER" id="PTHR12295:SF29">
    <property type="entry name" value="PROTEIN FURRY HOMOLOG"/>
    <property type="match status" value="1"/>
</dbReference>
<keyword evidence="3" id="KW-1185">Reference proteome</keyword>
<dbReference type="GO" id="GO:0031175">
    <property type="term" value="P:neuron projection development"/>
    <property type="evidence" value="ECO:0007669"/>
    <property type="project" value="TreeGrafter"/>
</dbReference>
<dbReference type="PANTHER" id="PTHR12295">
    <property type="entry name" value="FURRY-RELATED"/>
    <property type="match status" value="1"/>
</dbReference>